<dbReference type="EMBL" id="JAPFFF010000060">
    <property type="protein sequence ID" value="KAK8837391.1"/>
    <property type="molecule type" value="Genomic_DNA"/>
</dbReference>
<dbReference type="InterPro" id="IPR011009">
    <property type="entry name" value="Kinase-like_dom_sf"/>
</dbReference>
<reference evidence="2 3" key="1">
    <citation type="submission" date="2024-04" db="EMBL/GenBank/DDBJ databases">
        <title>Tritrichomonas musculus Genome.</title>
        <authorList>
            <person name="Alves-Ferreira E."/>
            <person name="Grigg M."/>
            <person name="Lorenzi H."/>
            <person name="Galac M."/>
        </authorList>
    </citation>
    <scope>NUCLEOTIDE SEQUENCE [LARGE SCALE GENOMIC DNA]</scope>
    <source>
        <strain evidence="2 3">EAF2021</strain>
    </source>
</reference>
<dbReference type="PANTHER" id="PTHR24362:SF309">
    <property type="entry name" value="PROTEIN KINASE DOMAIN-CONTAINING PROTEIN"/>
    <property type="match status" value="1"/>
</dbReference>
<organism evidence="2 3">
    <name type="scientific">Tritrichomonas musculus</name>
    <dbReference type="NCBI Taxonomy" id="1915356"/>
    <lineage>
        <taxon>Eukaryota</taxon>
        <taxon>Metamonada</taxon>
        <taxon>Parabasalia</taxon>
        <taxon>Tritrichomonadida</taxon>
        <taxon>Tritrichomonadidae</taxon>
        <taxon>Tritrichomonas</taxon>
    </lineage>
</organism>
<sequence length="322" mass="37210">MFTSITQDGYQIIIPTSFHGYSIVDYLGFGSTSIVVLVYKDLKQYSAKIMSKKDLKNRRLSKSIEQEIKILKELDHPNIIQIVETFDIQTANDEFYVIIMEYCSNGDLLTYVTNHGFKNDHQQKKIIYDFLQGIKYLHNKGISHGDIKSDNILLDENFNAKLCDFGFCRTNQYEGEGTKKGTLYYTAPELFNKGVYDTQKADIWSIGITLYSIVELQYPFHDGKKDFIINQITNGLLLIDPNLDQNIRKIIVKCTQMRASCRPSIEEILNSAYFNEITKRHRVGALSIIKNKYYTSPKNNNESITKTESQPKNSEWKAKCFF</sequence>
<dbReference type="PROSITE" id="PS50011">
    <property type="entry name" value="PROTEIN_KINASE_DOM"/>
    <property type="match status" value="1"/>
</dbReference>
<dbReference type="InterPro" id="IPR000719">
    <property type="entry name" value="Prot_kinase_dom"/>
</dbReference>
<keyword evidence="3" id="KW-1185">Reference proteome</keyword>
<protein>
    <recommendedName>
        <fullName evidence="1">Protein kinase domain-containing protein</fullName>
    </recommendedName>
</protein>
<feature type="domain" description="Protein kinase" evidence="1">
    <location>
        <begin position="21"/>
        <end position="274"/>
    </location>
</feature>
<evidence type="ECO:0000313" key="2">
    <source>
        <dbReference type="EMBL" id="KAK8837391.1"/>
    </source>
</evidence>
<name>A0ABR2GUR3_9EUKA</name>
<dbReference type="Gene3D" id="1.10.510.10">
    <property type="entry name" value="Transferase(Phosphotransferase) domain 1"/>
    <property type="match status" value="1"/>
</dbReference>
<dbReference type="Proteomes" id="UP001470230">
    <property type="component" value="Unassembled WGS sequence"/>
</dbReference>
<dbReference type="PROSITE" id="PS00108">
    <property type="entry name" value="PROTEIN_KINASE_ST"/>
    <property type="match status" value="1"/>
</dbReference>
<gene>
    <name evidence="2" type="ORF">M9Y10_036824</name>
</gene>
<proteinExistence type="predicted"/>
<comment type="caution">
    <text evidence="2">The sequence shown here is derived from an EMBL/GenBank/DDBJ whole genome shotgun (WGS) entry which is preliminary data.</text>
</comment>
<evidence type="ECO:0000313" key="3">
    <source>
        <dbReference type="Proteomes" id="UP001470230"/>
    </source>
</evidence>
<accession>A0ABR2GUR3</accession>
<dbReference type="Pfam" id="PF00069">
    <property type="entry name" value="Pkinase"/>
    <property type="match status" value="1"/>
</dbReference>
<evidence type="ECO:0000259" key="1">
    <source>
        <dbReference type="PROSITE" id="PS50011"/>
    </source>
</evidence>
<dbReference type="SMART" id="SM00220">
    <property type="entry name" value="S_TKc"/>
    <property type="match status" value="1"/>
</dbReference>
<dbReference type="PANTHER" id="PTHR24362">
    <property type="entry name" value="SERINE/THREONINE-PROTEIN KINASE NEK"/>
    <property type="match status" value="1"/>
</dbReference>
<dbReference type="SUPFAM" id="SSF56112">
    <property type="entry name" value="Protein kinase-like (PK-like)"/>
    <property type="match status" value="1"/>
</dbReference>
<dbReference type="InterPro" id="IPR008271">
    <property type="entry name" value="Ser/Thr_kinase_AS"/>
</dbReference>